<dbReference type="EMBL" id="MKIM01000027">
    <property type="protein sequence ID" value="OLP44130.1"/>
    <property type="molecule type" value="Genomic_DNA"/>
</dbReference>
<name>A0A1Q8ZQA9_9HYPH</name>
<dbReference type="OrthoDB" id="983041at2"/>
<protein>
    <submittedName>
        <fullName evidence="1">Uncharacterized protein</fullName>
    </submittedName>
</protein>
<gene>
    <name evidence="1" type="ORF">BJF95_06080</name>
</gene>
<dbReference type="Proteomes" id="UP000186894">
    <property type="component" value="Unassembled WGS sequence"/>
</dbReference>
<dbReference type="STRING" id="1867956.BJF95_06080"/>
<comment type="caution">
    <text evidence="1">The sequence shown here is derived from an EMBL/GenBank/DDBJ whole genome shotgun (WGS) entry which is preliminary data.</text>
</comment>
<keyword evidence="2" id="KW-1185">Reference proteome</keyword>
<evidence type="ECO:0000313" key="1">
    <source>
        <dbReference type="EMBL" id="OLP44130.1"/>
    </source>
</evidence>
<dbReference type="AlphaFoldDB" id="A0A1Q8ZQA9"/>
<proteinExistence type="predicted"/>
<reference evidence="1 2" key="1">
    <citation type="submission" date="2016-09" db="EMBL/GenBank/DDBJ databases">
        <title>Rhizobium oryziradicis sp. nov., isolated from the root of rice.</title>
        <authorList>
            <person name="Zhao J."/>
            <person name="Zhang X."/>
        </authorList>
    </citation>
    <scope>NUCLEOTIDE SEQUENCE [LARGE SCALE GENOMIC DNA]</scope>
    <source>
        <strain evidence="1 2">N19</strain>
    </source>
</reference>
<evidence type="ECO:0000313" key="2">
    <source>
        <dbReference type="Proteomes" id="UP000186894"/>
    </source>
</evidence>
<sequence>MADDLSRAFLDVLDERVRQVNVKGHTPERDDHYPRGELALAEAAYAGRAAGVAMSSTTVCSYALYLYPWAMSGFHQKNYRSDMVRAAALIIADIEAFDRAEARKAGV</sequence>
<organism evidence="1 2">
    <name type="scientific">Rhizobium oryziradicis</name>
    <dbReference type="NCBI Taxonomy" id="1867956"/>
    <lineage>
        <taxon>Bacteria</taxon>
        <taxon>Pseudomonadati</taxon>
        <taxon>Pseudomonadota</taxon>
        <taxon>Alphaproteobacteria</taxon>
        <taxon>Hyphomicrobiales</taxon>
        <taxon>Rhizobiaceae</taxon>
        <taxon>Rhizobium/Agrobacterium group</taxon>
        <taxon>Rhizobium</taxon>
    </lineage>
</organism>
<dbReference type="RefSeq" id="WP_075639638.1">
    <property type="nucleotide sequence ID" value="NZ_MKIM01000027.1"/>
</dbReference>
<accession>A0A1Q8ZQA9</accession>